<evidence type="ECO:0000256" key="4">
    <source>
        <dbReference type="HAMAP-Rule" id="MF_00712"/>
    </source>
</evidence>
<organism evidence="6 7">
    <name type="scientific">Tsuneonella deserti</name>
    <dbReference type="NCBI Taxonomy" id="2035528"/>
    <lineage>
        <taxon>Bacteria</taxon>
        <taxon>Pseudomonadati</taxon>
        <taxon>Pseudomonadota</taxon>
        <taxon>Alphaproteobacteria</taxon>
        <taxon>Sphingomonadales</taxon>
        <taxon>Erythrobacteraceae</taxon>
        <taxon>Tsuneonella</taxon>
    </lineage>
</organism>
<dbReference type="InterPro" id="IPR049315">
    <property type="entry name" value="GDC-P_N"/>
</dbReference>
<dbReference type="RefSeq" id="WP_188643624.1">
    <property type="nucleotide sequence ID" value="NZ_BMKL01000001.1"/>
</dbReference>
<dbReference type="EMBL" id="BMKL01000001">
    <property type="protein sequence ID" value="GGD87795.1"/>
    <property type="molecule type" value="Genomic_DNA"/>
</dbReference>
<dbReference type="NCBIfam" id="NF001696">
    <property type="entry name" value="PRK00451.1"/>
    <property type="match status" value="1"/>
</dbReference>
<proteinExistence type="inferred from homology"/>
<evidence type="ECO:0000313" key="7">
    <source>
        <dbReference type="Proteomes" id="UP000619041"/>
    </source>
</evidence>
<reference evidence="7" key="1">
    <citation type="journal article" date="2019" name="Int. J. Syst. Evol. Microbiol.">
        <title>The Global Catalogue of Microorganisms (GCM) 10K type strain sequencing project: providing services to taxonomists for standard genome sequencing and annotation.</title>
        <authorList>
            <consortium name="The Broad Institute Genomics Platform"/>
            <consortium name="The Broad Institute Genome Sequencing Center for Infectious Disease"/>
            <person name="Wu L."/>
            <person name="Ma J."/>
        </authorList>
    </citation>
    <scope>NUCLEOTIDE SEQUENCE [LARGE SCALE GENOMIC DNA]</scope>
    <source>
        <strain evidence="7">CGMCC 1.15959</strain>
    </source>
</reference>
<dbReference type="Gene3D" id="3.90.1150.10">
    <property type="entry name" value="Aspartate Aminotransferase, domain 1"/>
    <property type="match status" value="1"/>
</dbReference>
<dbReference type="InterPro" id="IPR015422">
    <property type="entry name" value="PyrdxlP-dep_Trfase_small"/>
</dbReference>
<feature type="domain" description="Glycine cleavage system P-protein N-terminal" evidence="5">
    <location>
        <begin position="1"/>
        <end position="447"/>
    </location>
</feature>
<dbReference type="HAMAP" id="MF_00712">
    <property type="entry name" value="GcvPA"/>
    <property type="match status" value="1"/>
</dbReference>
<dbReference type="Proteomes" id="UP000619041">
    <property type="component" value="Unassembled WGS sequence"/>
</dbReference>
<comment type="function">
    <text evidence="1 4">The glycine cleavage system catalyzes the degradation of glycine. The P protein binds the alpha-amino group of glycine through its pyridoxal phosphate cofactor; CO(2) is released and the remaining methylamine moiety is then transferred to the lipoamide cofactor of the H protein.</text>
</comment>
<evidence type="ECO:0000259" key="5">
    <source>
        <dbReference type="Pfam" id="PF02347"/>
    </source>
</evidence>
<dbReference type="InterPro" id="IPR023010">
    <property type="entry name" value="GcvPA"/>
</dbReference>
<evidence type="ECO:0000313" key="6">
    <source>
        <dbReference type="EMBL" id="GGD87795.1"/>
    </source>
</evidence>
<evidence type="ECO:0000256" key="3">
    <source>
        <dbReference type="ARBA" id="ARBA00049026"/>
    </source>
</evidence>
<comment type="caution">
    <text evidence="6">The sequence shown here is derived from an EMBL/GenBank/DDBJ whole genome shotgun (WGS) entry which is preliminary data.</text>
</comment>
<comment type="subunit">
    <text evidence="4">The glycine cleavage system is composed of four proteins: P, T, L and H. In this organism, the P 'protein' is a heterodimer of two subunits.</text>
</comment>
<keyword evidence="7" id="KW-1185">Reference proteome</keyword>
<dbReference type="Pfam" id="PF02347">
    <property type="entry name" value="GDC-P"/>
    <property type="match status" value="1"/>
</dbReference>
<dbReference type="CDD" id="cd00613">
    <property type="entry name" value="GDC-P"/>
    <property type="match status" value="1"/>
</dbReference>
<protein>
    <recommendedName>
        <fullName evidence="4">Probable glycine dehydrogenase (decarboxylating) subunit 1</fullName>
        <ecNumber evidence="4">1.4.4.2</ecNumber>
    </recommendedName>
    <alternativeName>
        <fullName evidence="4">Glycine cleavage system P-protein subunit 1</fullName>
    </alternativeName>
    <alternativeName>
        <fullName evidence="4">Glycine decarboxylase subunit 1</fullName>
    </alternativeName>
    <alternativeName>
        <fullName evidence="4">Glycine dehydrogenase (aminomethyl-transferring) subunit 1</fullName>
    </alternativeName>
</protein>
<comment type="similarity">
    <text evidence="4">Belongs to the GcvP family. N-terminal subunit subfamily.</text>
</comment>
<gene>
    <name evidence="4 6" type="primary">gcvPA</name>
    <name evidence="6" type="ORF">GCM10011515_04280</name>
</gene>
<dbReference type="PANTHER" id="PTHR42806:SF1">
    <property type="entry name" value="GLYCINE DEHYDROGENASE (DECARBOXYLATING)"/>
    <property type="match status" value="1"/>
</dbReference>
<dbReference type="EC" id="1.4.4.2" evidence="4"/>
<comment type="catalytic activity">
    <reaction evidence="3 4">
        <text>N(6)-[(R)-lipoyl]-L-lysyl-[glycine-cleavage complex H protein] + glycine + H(+) = N(6)-[(R)-S(8)-aminomethyldihydrolipoyl]-L-lysyl-[glycine-cleavage complex H protein] + CO2</text>
        <dbReference type="Rhea" id="RHEA:24304"/>
        <dbReference type="Rhea" id="RHEA-COMP:10494"/>
        <dbReference type="Rhea" id="RHEA-COMP:10495"/>
        <dbReference type="ChEBI" id="CHEBI:15378"/>
        <dbReference type="ChEBI" id="CHEBI:16526"/>
        <dbReference type="ChEBI" id="CHEBI:57305"/>
        <dbReference type="ChEBI" id="CHEBI:83099"/>
        <dbReference type="ChEBI" id="CHEBI:83143"/>
        <dbReference type="EC" id="1.4.4.2"/>
    </reaction>
</comment>
<dbReference type="SUPFAM" id="SSF53383">
    <property type="entry name" value="PLP-dependent transferases"/>
    <property type="match status" value="1"/>
</dbReference>
<evidence type="ECO:0000256" key="1">
    <source>
        <dbReference type="ARBA" id="ARBA00003788"/>
    </source>
</evidence>
<dbReference type="InterPro" id="IPR020581">
    <property type="entry name" value="GDC_P"/>
</dbReference>
<keyword evidence="2 4" id="KW-0560">Oxidoreductase</keyword>
<dbReference type="PIRSF" id="PIRSF006815">
    <property type="entry name" value="GcvPA"/>
    <property type="match status" value="1"/>
</dbReference>
<sequence length="453" mass="48304">MRYLPLTEADRSAMLEVIGAPSVDALFADVPGGLHLDGPIEGLPMHASEMAVERHMRRLSKKNLAAADAAFFIGAGAYRHHVPASVDHIIQRGEFLTAYTPYQPEIAQGTLQMLFEFQSQVARLYGCAVANASMYDGSTACWEAIAMAGRVTRRNKALLSSGLHPHYVSTARTMAKFTGDRLACEAPQLDAATDYAALADSIDGETSCVVVQYPDILGRIGDLTGLADACHAAGALLIAVNTEPVALGGIRSPGEMGADILVGEGQSLGVGLQFGGPYLGLFAVRDPRHVRQMPGRLCGETVDAEGKRGFVLTLSTREQHIRREKATSNICTNSGLCALAFTAHLTLLGEKGLRALAAENHRLACLAADRLAKVPGVRVVNDTFFNEFTVELPGDARQIVRDLAERQVLAGVSLGRLYPDQQALSGGLVVAVTETTSEDDIETLAAALEEVLR</sequence>
<evidence type="ECO:0000256" key="2">
    <source>
        <dbReference type="ARBA" id="ARBA00023002"/>
    </source>
</evidence>
<dbReference type="Gene3D" id="3.40.640.10">
    <property type="entry name" value="Type I PLP-dependent aspartate aminotransferase-like (Major domain)"/>
    <property type="match status" value="1"/>
</dbReference>
<dbReference type="PANTHER" id="PTHR42806">
    <property type="entry name" value="GLYCINE CLEAVAGE SYSTEM P-PROTEIN"/>
    <property type="match status" value="1"/>
</dbReference>
<dbReference type="InterPro" id="IPR015421">
    <property type="entry name" value="PyrdxlP-dep_Trfase_major"/>
</dbReference>
<dbReference type="InterPro" id="IPR015424">
    <property type="entry name" value="PyrdxlP-dep_Trfase"/>
</dbReference>
<name>A0ABQ1S1W3_9SPHN</name>
<accession>A0ABQ1S1W3</accession>